<dbReference type="Gene3D" id="3.90.650.10">
    <property type="entry name" value="PurM-like C-terminal domain"/>
    <property type="match status" value="1"/>
</dbReference>
<feature type="binding site" evidence="2">
    <location>
        <position position="43"/>
    </location>
    <ligand>
        <name>Mg(2+)</name>
        <dbReference type="ChEBI" id="CHEBI:18420"/>
        <label>1</label>
    </ligand>
</feature>
<dbReference type="InterPro" id="IPR016188">
    <property type="entry name" value="PurM-like_N"/>
</dbReference>
<organism evidence="5 6">
    <name type="scientific">Reinekea marinisedimentorum</name>
    <dbReference type="NCBI Taxonomy" id="230495"/>
    <lineage>
        <taxon>Bacteria</taxon>
        <taxon>Pseudomonadati</taxon>
        <taxon>Pseudomonadota</taxon>
        <taxon>Gammaproteobacteria</taxon>
        <taxon>Oceanospirillales</taxon>
        <taxon>Saccharospirillaceae</taxon>
        <taxon>Reinekea</taxon>
    </lineage>
</organism>
<evidence type="ECO:0000259" key="3">
    <source>
        <dbReference type="Pfam" id="PF00586"/>
    </source>
</evidence>
<feature type="binding site" evidence="2">
    <location>
        <position position="71"/>
    </location>
    <ligand>
        <name>Mg(2+)</name>
        <dbReference type="ChEBI" id="CHEBI:18420"/>
        <label>3</label>
    </ligand>
</feature>
<feature type="binding site" evidence="2">
    <location>
        <position position="207"/>
    </location>
    <ligand>
        <name>ATP</name>
        <dbReference type="ChEBI" id="CHEBI:30616"/>
    </ligand>
</feature>
<comment type="function">
    <text evidence="2">Catalyzes the ATP-dependent phosphorylation of thiamine-monophosphate (TMP) to form thiamine-pyrophosphate (TPP), the active form of vitamin B1.</text>
</comment>
<keyword evidence="6" id="KW-1185">Reference proteome</keyword>
<protein>
    <recommendedName>
        <fullName evidence="2">Thiamine-monophosphate kinase</fullName>
        <shortName evidence="2">TMP kinase</shortName>
        <shortName evidence="2">Thiamine-phosphate kinase</shortName>
        <ecNumber evidence="2">2.7.4.16</ecNumber>
    </recommendedName>
</protein>
<keyword evidence="2" id="KW-0808">Transferase</keyword>
<feature type="domain" description="PurM-like C-terminal" evidence="4">
    <location>
        <begin position="146"/>
        <end position="291"/>
    </location>
</feature>
<dbReference type="PANTHER" id="PTHR30270">
    <property type="entry name" value="THIAMINE-MONOPHOSPHATE KINASE"/>
    <property type="match status" value="1"/>
</dbReference>
<dbReference type="GO" id="GO:0005524">
    <property type="term" value="F:ATP binding"/>
    <property type="evidence" value="ECO:0007669"/>
    <property type="project" value="UniProtKB-UniRule"/>
</dbReference>
<dbReference type="Proteomes" id="UP000295793">
    <property type="component" value="Unassembled WGS sequence"/>
</dbReference>
<dbReference type="InterPro" id="IPR036676">
    <property type="entry name" value="PurM-like_C_sf"/>
</dbReference>
<dbReference type="RefSeq" id="WP_132702991.1">
    <property type="nucleotide sequence ID" value="NZ_SLZR01000016.1"/>
</dbReference>
<dbReference type="EC" id="2.7.4.16" evidence="2"/>
<feature type="binding site" evidence="2">
    <location>
        <position position="142"/>
    </location>
    <ligand>
        <name>ATP</name>
        <dbReference type="ChEBI" id="CHEBI:30616"/>
    </ligand>
</feature>
<comment type="catalytic activity">
    <reaction evidence="2">
        <text>thiamine phosphate + ATP = thiamine diphosphate + ADP</text>
        <dbReference type="Rhea" id="RHEA:15913"/>
        <dbReference type="ChEBI" id="CHEBI:30616"/>
        <dbReference type="ChEBI" id="CHEBI:37575"/>
        <dbReference type="ChEBI" id="CHEBI:58937"/>
        <dbReference type="ChEBI" id="CHEBI:456216"/>
        <dbReference type="EC" id="2.7.4.16"/>
    </reaction>
</comment>
<dbReference type="PIRSF" id="PIRSF005303">
    <property type="entry name" value="Thiam_monoph_kin"/>
    <property type="match status" value="1"/>
</dbReference>
<dbReference type="SUPFAM" id="SSF55326">
    <property type="entry name" value="PurM N-terminal domain-like"/>
    <property type="match status" value="1"/>
</dbReference>
<dbReference type="SUPFAM" id="SSF56042">
    <property type="entry name" value="PurM C-terminal domain-like"/>
    <property type="match status" value="1"/>
</dbReference>
<dbReference type="UniPathway" id="UPA00060">
    <property type="reaction ID" value="UER00142"/>
</dbReference>
<keyword evidence="2" id="KW-0479">Metal-binding</keyword>
<feature type="binding site" evidence="2">
    <location>
        <position position="28"/>
    </location>
    <ligand>
        <name>Mg(2+)</name>
        <dbReference type="ChEBI" id="CHEBI:18420"/>
        <label>3</label>
    </ligand>
</feature>
<feature type="binding site" evidence="2">
    <location>
        <position position="28"/>
    </location>
    <ligand>
        <name>Mg(2+)</name>
        <dbReference type="ChEBI" id="CHEBI:18420"/>
        <label>4</label>
    </ligand>
</feature>
<dbReference type="InterPro" id="IPR036921">
    <property type="entry name" value="PurM-like_N_sf"/>
</dbReference>
<dbReference type="GO" id="GO:0009030">
    <property type="term" value="F:thiamine-phosphate kinase activity"/>
    <property type="evidence" value="ECO:0007669"/>
    <property type="project" value="UniProtKB-UniRule"/>
</dbReference>
<feature type="binding site" evidence="2">
    <location>
        <position position="71"/>
    </location>
    <ligand>
        <name>Mg(2+)</name>
        <dbReference type="ChEBI" id="CHEBI:18420"/>
        <label>4</label>
    </ligand>
</feature>
<dbReference type="Pfam" id="PF02769">
    <property type="entry name" value="AIRS_C"/>
    <property type="match status" value="1"/>
</dbReference>
<feature type="binding site" evidence="2">
    <location>
        <position position="43"/>
    </location>
    <ligand>
        <name>Mg(2+)</name>
        <dbReference type="ChEBI" id="CHEBI:18420"/>
        <label>2</label>
    </ligand>
</feature>
<keyword evidence="1 2" id="KW-0784">Thiamine biosynthesis</keyword>
<comment type="caution">
    <text evidence="2">Lacks conserved residue(s) required for the propagation of feature annotation.</text>
</comment>
<comment type="caution">
    <text evidence="5">The sequence shown here is derived from an EMBL/GenBank/DDBJ whole genome shotgun (WGS) entry which is preliminary data.</text>
</comment>
<keyword evidence="2" id="KW-0547">Nucleotide-binding</keyword>
<feature type="binding site" evidence="2">
    <location>
        <position position="41"/>
    </location>
    <ligand>
        <name>Mg(2+)</name>
        <dbReference type="ChEBI" id="CHEBI:18420"/>
        <label>4</label>
    </ligand>
</feature>
<reference evidence="5 6" key="1">
    <citation type="submission" date="2019-03" db="EMBL/GenBank/DDBJ databases">
        <title>Genomic Encyclopedia of Archaeal and Bacterial Type Strains, Phase II (KMG-II): from individual species to whole genera.</title>
        <authorList>
            <person name="Goeker M."/>
        </authorList>
    </citation>
    <scope>NUCLEOTIDE SEQUENCE [LARGE SCALE GENOMIC DNA]</scope>
    <source>
        <strain evidence="5 6">DSM 15388</strain>
    </source>
</reference>
<feature type="binding site" evidence="2">
    <location>
        <position position="310"/>
    </location>
    <ligand>
        <name>substrate</name>
    </ligand>
</feature>
<dbReference type="GO" id="GO:0000287">
    <property type="term" value="F:magnesium ion binding"/>
    <property type="evidence" value="ECO:0007669"/>
    <property type="project" value="UniProtKB-UniRule"/>
</dbReference>
<feature type="binding site" evidence="2">
    <location>
        <position position="254"/>
    </location>
    <ligand>
        <name>substrate</name>
    </ligand>
</feature>
<accession>A0A4R3HYF4</accession>
<feature type="binding site" evidence="2">
    <location>
        <position position="71"/>
    </location>
    <ligand>
        <name>Mg(2+)</name>
        <dbReference type="ChEBI" id="CHEBI:18420"/>
        <label>2</label>
    </ligand>
</feature>
<evidence type="ECO:0000313" key="5">
    <source>
        <dbReference type="EMBL" id="TCS38248.1"/>
    </source>
</evidence>
<feature type="binding site" evidence="2">
    <location>
        <position position="50"/>
    </location>
    <ligand>
        <name>substrate</name>
    </ligand>
</feature>
<keyword evidence="2 5" id="KW-0418">Kinase</keyword>
<dbReference type="PANTHER" id="PTHR30270:SF0">
    <property type="entry name" value="THIAMINE-MONOPHOSPHATE KINASE"/>
    <property type="match status" value="1"/>
</dbReference>
<evidence type="ECO:0000313" key="6">
    <source>
        <dbReference type="Proteomes" id="UP000295793"/>
    </source>
</evidence>
<evidence type="ECO:0000256" key="2">
    <source>
        <dbReference type="HAMAP-Rule" id="MF_02128"/>
    </source>
</evidence>
<dbReference type="OrthoDB" id="9802811at2"/>
<feature type="domain" description="PurM-like N-terminal" evidence="3">
    <location>
        <begin position="26"/>
        <end position="134"/>
    </location>
</feature>
<dbReference type="NCBIfam" id="TIGR01379">
    <property type="entry name" value="thiL"/>
    <property type="match status" value="1"/>
</dbReference>
<feature type="binding site" evidence="2">
    <location>
        <position position="208"/>
    </location>
    <ligand>
        <name>Mg(2+)</name>
        <dbReference type="ChEBI" id="CHEBI:18420"/>
        <label>5</label>
    </ligand>
</feature>
<keyword evidence="2" id="KW-0067">ATP-binding</keyword>
<feature type="binding site" evidence="2">
    <location>
        <position position="119"/>
    </location>
    <ligand>
        <name>Mg(2+)</name>
        <dbReference type="ChEBI" id="CHEBI:18420"/>
        <label>1</label>
    </ligand>
</feature>
<comment type="similarity">
    <text evidence="2">Belongs to the thiamine-monophosphate kinase family.</text>
</comment>
<dbReference type="AlphaFoldDB" id="A0A4R3HYF4"/>
<gene>
    <name evidence="2" type="primary">thiL</name>
    <name evidence="5" type="ORF">BCF53_11659</name>
</gene>
<dbReference type="GO" id="GO:0009228">
    <property type="term" value="P:thiamine biosynthetic process"/>
    <property type="evidence" value="ECO:0007669"/>
    <property type="project" value="UniProtKB-KW"/>
</dbReference>
<comment type="miscellaneous">
    <text evidence="2">Reaction mechanism of ThiL seems to utilize a direct, inline transfer of the gamma-phosphate of ATP to TMP rather than a phosphorylated enzyme intermediate.</text>
</comment>
<comment type="pathway">
    <text evidence="2">Cofactor biosynthesis; thiamine diphosphate biosynthesis; thiamine diphosphate from thiamine phosphate: step 1/1.</text>
</comment>
<keyword evidence="2" id="KW-0460">Magnesium</keyword>
<dbReference type="Pfam" id="PF00586">
    <property type="entry name" value="AIRS"/>
    <property type="match status" value="1"/>
</dbReference>
<proteinExistence type="inferred from homology"/>
<dbReference type="GO" id="GO:0009229">
    <property type="term" value="P:thiamine diphosphate biosynthetic process"/>
    <property type="evidence" value="ECO:0007669"/>
    <property type="project" value="UniProtKB-UniRule"/>
</dbReference>
<dbReference type="CDD" id="cd02194">
    <property type="entry name" value="ThiL"/>
    <property type="match status" value="1"/>
</dbReference>
<name>A0A4R3HYF4_9GAMM</name>
<dbReference type="HAMAP" id="MF_02128">
    <property type="entry name" value="TMP_kinase"/>
    <property type="match status" value="1"/>
</dbReference>
<evidence type="ECO:0000256" key="1">
    <source>
        <dbReference type="ARBA" id="ARBA00022977"/>
    </source>
</evidence>
<dbReference type="InterPro" id="IPR006283">
    <property type="entry name" value="ThiL-like"/>
</dbReference>
<feature type="binding site" evidence="2">
    <location>
        <begin position="118"/>
        <end position="119"/>
    </location>
    <ligand>
        <name>ATP</name>
        <dbReference type="ChEBI" id="CHEBI:30616"/>
    </ligand>
</feature>
<sequence>MREFELIQKYFSGWPLKSNKLKQGIGDDCLVWQSDVPLVVSTDTAVQGVHFPEGATGAQVAARAFLPALSDLAAMAAKPEFFTLALSLPANTSESWLASFAQQLRSFSEQYGIVLAGGDTTRSPVITVTVSVHGSSNSPVLRSGAKPGDDIWVTGSLGGAAAAVPFVTGADPAEAEPEWLAAYWNPPLPVAFALQVAAYLNSAIDISDGLMGDAGHIARASGVCLCINLADLPLAKGLADQGSQGLKLGLSGGDDYQLCFTAEPGKRAAIEQLAAGLSQKVTRIGRVEAGEAGVNWYDGGQLITLPWQGYQHF</sequence>
<dbReference type="Gene3D" id="3.30.1330.10">
    <property type="entry name" value="PurM-like, N-terminal domain"/>
    <property type="match status" value="1"/>
</dbReference>
<feature type="binding site" evidence="2">
    <location>
        <position position="205"/>
    </location>
    <ligand>
        <name>Mg(2+)</name>
        <dbReference type="ChEBI" id="CHEBI:18420"/>
        <label>3</label>
    </ligand>
</feature>
<feature type="binding site" evidence="2">
    <location>
        <position position="42"/>
    </location>
    <ligand>
        <name>Mg(2+)</name>
        <dbReference type="ChEBI" id="CHEBI:18420"/>
        <label>1</label>
    </ligand>
</feature>
<evidence type="ECO:0000259" key="4">
    <source>
        <dbReference type="Pfam" id="PF02769"/>
    </source>
</evidence>
<dbReference type="EMBL" id="SLZR01000016">
    <property type="protein sequence ID" value="TCS38248.1"/>
    <property type="molecule type" value="Genomic_DNA"/>
</dbReference>
<dbReference type="InterPro" id="IPR010918">
    <property type="entry name" value="PurM-like_C_dom"/>
</dbReference>